<evidence type="ECO:0000313" key="2">
    <source>
        <dbReference type="Proteomes" id="UP001159363"/>
    </source>
</evidence>
<dbReference type="EMBL" id="JARBHB010000013">
    <property type="protein sequence ID" value="KAJ8870377.1"/>
    <property type="molecule type" value="Genomic_DNA"/>
</dbReference>
<comment type="caution">
    <text evidence="1">The sequence shown here is derived from an EMBL/GenBank/DDBJ whole genome shotgun (WGS) entry which is preliminary data.</text>
</comment>
<sequence>MAAQVSLKIRSPFPTFTTLKINLVQYPNGASLPHPMAKLQSMDGIGGCVKCKVWQQMERCPSHQSEPVEARLPCAESQPNSCWKNFTLRDGVASSVCKKKKKKKIVKLCIDDIFTDSELSTNYGDLKSGTTVHVEFKGKKKVYIYVGICQGIPTIR</sequence>
<protein>
    <submittedName>
        <fullName evidence="1">Uncharacterized protein</fullName>
    </submittedName>
</protein>
<evidence type="ECO:0000313" key="1">
    <source>
        <dbReference type="EMBL" id="KAJ8870377.1"/>
    </source>
</evidence>
<name>A0ABQ9GDX3_9NEOP</name>
<feature type="non-terminal residue" evidence="1">
    <location>
        <position position="156"/>
    </location>
</feature>
<reference evidence="1 2" key="1">
    <citation type="submission" date="2023-02" db="EMBL/GenBank/DDBJ databases">
        <title>LHISI_Scaffold_Assembly.</title>
        <authorList>
            <person name="Stuart O.P."/>
            <person name="Cleave R."/>
            <person name="Magrath M.J.L."/>
            <person name="Mikheyev A.S."/>
        </authorList>
    </citation>
    <scope>NUCLEOTIDE SEQUENCE [LARGE SCALE GENOMIC DNA]</scope>
    <source>
        <strain evidence="1">Daus_M_001</strain>
        <tissue evidence="1">Leg muscle</tissue>
    </source>
</reference>
<dbReference type="Proteomes" id="UP001159363">
    <property type="component" value="Chromosome 12"/>
</dbReference>
<gene>
    <name evidence="1" type="ORF">PR048_029398</name>
</gene>
<proteinExistence type="predicted"/>
<organism evidence="1 2">
    <name type="scientific">Dryococelus australis</name>
    <dbReference type="NCBI Taxonomy" id="614101"/>
    <lineage>
        <taxon>Eukaryota</taxon>
        <taxon>Metazoa</taxon>
        <taxon>Ecdysozoa</taxon>
        <taxon>Arthropoda</taxon>
        <taxon>Hexapoda</taxon>
        <taxon>Insecta</taxon>
        <taxon>Pterygota</taxon>
        <taxon>Neoptera</taxon>
        <taxon>Polyneoptera</taxon>
        <taxon>Phasmatodea</taxon>
        <taxon>Verophasmatodea</taxon>
        <taxon>Anareolatae</taxon>
        <taxon>Phasmatidae</taxon>
        <taxon>Eurycanthinae</taxon>
        <taxon>Dryococelus</taxon>
    </lineage>
</organism>
<accession>A0ABQ9GDX3</accession>
<keyword evidence="2" id="KW-1185">Reference proteome</keyword>